<comment type="caution">
    <text evidence="7">The sequence shown here is derived from an EMBL/GenBank/DDBJ whole genome shotgun (WGS) entry which is preliminary data.</text>
</comment>
<dbReference type="PROSITE" id="PS01005">
    <property type="entry name" value="FORMATE_NITRITE_TP_1"/>
    <property type="match status" value="1"/>
</dbReference>
<evidence type="ECO:0000256" key="2">
    <source>
        <dbReference type="ARBA" id="ARBA00022692"/>
    </source>
</evidence>
<feature type="transmembrane region" description="Helical" evidence="6">
    <location>
        <begin position="226"/>
        <end position="246"/>
    </location>
</feature>
<dbReference type="PANTHER" id="PTHR30520:SF6">
    <property type="entry name" value="FORMATE_NITRATE FAMILY TRANSPORTER (EUROFUNG)"/>
    <property type="match status" value="1"/>
</dbReference>
<dbReference type="Pfam" id="PF01226">
    <property type="entry name" value="Form_Nir_trans"/>
    <property type="match status" value="1"/>
</dbReference>
<dbReference type="InterPro" id="IPR023271">
    <property type="entry name" value="Aquaporin-like"/>
</dbReference>
<dbReference type="InterPro" id="IPR000292">
    <property type="entry name" value="For/NO2_transpt"/>
</dbReference>
<keyword evidence="8" id="KW-1185">Reference proteome</keyword>
<reference evidence="8" key="1">
    <citation type="submission" date="2023-07" db="EMBL/GenBank/DDBJ databases">
        <authorList>
            <person name="Colorado M.A."/>
            <person name="Villamil L.M."/>
            <person name="Melo J.F."/>
            <person name="Rodriguez J.A."/>
            <person name="Ruiz R.Y."/>
        </authorList>
    </citation>
    <scope>NUCLEOTIDE SEQUENCE [LARGE SCALE GENOMIC DNA]</scope>
    <source>
        <strain evidence="8">C33</strain>
    </source>
</reference>
<dbReference type="Proteomes" id="UP001279681">
    <property type="component" value="Unassembled WGS sequence"/>
</dbReference>
<evidence type="ECO:0000313" key="7">
    <source>
        <dbReference type="EMBL" id="MDX8336279.1"/>
    </source>
</evidence>
<dbReference type="InterPro" id="IPR024002">
    <property type="entry name" value="For/NO2_transpt_CS"/>
</dbReference>
<keyword evidence="3 6" id="KW-1133">Transmembrane helix</keyword>
<accession>A0ABU4WC55</accession>
<organism evidence="7 8">
    <name type="scientific">Candidatus Cetobacterium colombiensis</name>
    <dbReference type="NCBI Taxonomy" id="3073100"/>
    <lineage>
        <taxon>Bacteria</taxon>
        <taxon>Fusobacteriati</taxon>
        <taxon>Fusobacteriota</taxon>
        <taxon>Fusobacteriia</taxon>
        <taxon>Fusobacteriales</taxon>
        <taxon>Fusobacteriaceae</taxon>
        <taxon>Cetobacterium</taxon>
    </lineage>
</organism>
<gene>
    <name evidence="7" type="ORF">RFV38_07195</name>
</gene>
<name>A0ABU4WC55_9FUSO</name>
<dbReference type="EMBL" id="JAVIKH010000008">
    <property type="protein sequence ID" value="MDX8336279.1"/>
    <property type="molecule type" value="Genomic_DNA"/>
</dbReference>
<feature type="transmembrane region" description="Helical" evidence="6">
    <location>
        <begin position="70"/>
        <end position="93"/>
    </location>
</feature>
<evidence type="ECO:0000256" key="5">
    <source>
        <dbReference type="ARBA" id="ARBA00049660"/>
    </source>
</evidence>
<comment type="subcellular location">
    <subcellularLocation>
        <location evidence="1">Membrane</location>
        <topology evidence="1">Multi-pass membrane protein</topology>
    </subcellularLocation>
</comment>
<protein>
    <submittedName>
        <fullName evidence="7">Formate/nitrite transporter family protein</fullName>
    </submittedName>
</protein>
<feature type="transmembrane region" description="Helical" evidence="6">
    <location>
        <begin position="105"/>
        <end position="127"/>
    </location>
</feature>
<dbReference type="RefSeq" id="WP_320313684.1">
    <property type="nucleotide sequence ID" value="NZ_JAVIKH010000008.1"/>
</dbReference>
<sequence>MKVYLTNKETTEQVLLLGENKGHYSFSKTVLLGFMGGVYIALSALGNLIANFTVGGGAGKFIGAAVFPTGLMLVVLVGGSLFTGDCLGLLAFTKGRVEKTTYTRNLCAVWVGNFLGSIFIAYVSYFAGNYSTPEFASYVVGVAEHKVHLTFVEAVSSGFLCNVLVAIGVWFALAAKDLAGKILAIWFPIMLFILGGFQHVVANMYYVSIGKILMSTAYSPSQMGMHFLAVTIGNFLSGALFLPLIYKKLYMND</sequence>
<comment type="similarity">
    <text evidence="5">Belongs to the FNT transporter (TC 1.A.16) family.</text>
</comment>
<feature type="transmembrane region" description="Helical" evidence="6">
    <location>
        <begin position="30"/>
        <end position="50"/>
    </location>
</feature>
<evidence type="ECO:0000256" key="3">
    <source>
        <dbReference type="ARBA" id="ARBA00022989"/>
    </source>
</evidence>
<evidence type="ECO:0000256" key="1">
    <source>
        <dbReference type="ARBA" id="ARBA00004141"/>
    </source>
</evidence>
<feature type="transmembrane region" description="Helical" evidence="6">
    <location>
        <begin position="147"/>
        <end position="173"/>
    </location>
</feature>
<dbReference type="PANTHER" id="PTHR30520">
    <property type="entry name" value="FORMATE TRANSPORTER-RELATED"/>
    <property type="match status" value="1"/>
</dbReference>
<dbReference type="Gene3D" id="1.20.1080.10">
    <property type="entry name" value="Glycerol uptake facilitator protein"/>
    <property type="match status" value="1"/>
</dbReference>
<proteinExistence type="inferred from homology"/>
<evidence type="ECO:0000256" key="4">
    <source>
        <dbReference type="ARBA" id="ARBA00023136"/>
    </source>
</evidence>
<keyword evidence="2 6" id="KW-0812">Transmembrane</keyword>
<feature type="transmembrane region" description="Helical" evidence="6">
    <location>
        <begin position="185"/>
        <end position="206"/>
    </location>
</feature>
<evidence type="ECO:0000256" key="6">
    <source>
        <dbReference type="SAM" id="Phobius"/>
    </source>
</evidence>
<evidence type="ECO:0000313" key="8">
    <source>
        <dbReference type="Proteomes" id="UP001279681"/>
    </source>
</evidence>
<keyword evidence="4 6" id="KW-0472">Membrane</keyword>